<evidence type="ECO:0000256" key="12">
    <source>
        <dbReference type="PROSITE-ProRule" id="PRU00042"/>
    </source>
</evidence>
<feature type="domain" description="C2H2-type" evidence="14">
    <location>
        <begin position="473"/>
        <end position="500"/>
    </location>
</feature>
<feature type="domain" description="C2H2-type" evidence="14">
    <location>
        <begin position="445"/>
        <end position="472"/>
    </location>
</feature>
<comment type="subcellular location">
    <subcellularLocation>
        <location evidence="2">Nucleus</location>
    </subcellularLocation>
</comment>
<keyword evidence="9" id="KW-0238">DNA-binding</keyword>
<feature type="domain" description="C2H2-type" evidence="14">
    <location>
        <begin position="305"/>
        <end position="332"/>
    </location>
</feature>
<reference evidence="15" key="1">
    <citation type="submission" date="2025-05" db="UniProtKB">
        <authorList>
            <consortium name="Ensembl"/>
        </authorList>
    </citation>
    <scope>IDENTIFICATION</scope>
</reference>
<dbReference type="FunFam" id="3.30.160.60:FF:000358">
    <property type="entry name" value="zinc finger protein 24"/>
    <property type="match status" value="1"/>
</dbReference>
<dbReference type="Ensembl" id="ENSSSCT00025010598.1">
    <property type="protein sequence ID" value="ENSSSCP00025004247.1"/>
    <property type="gene ID" value="ENSSSCG00025007967.1"/>
</dbReference>
<dbReference type="FunFam" id="3.30.160.60:FF:000249">
    <property type="entry name" value="Zinc finger protein 154"/>
    <property type="match status" value="1"/>
</dbReference>
<keyword evidence="8" id="KW-0805">Transcription regulation</keyword>
<evidence type="ECO:0000256" key="8">
    <source>
        <dbReference type="ARBA" id="ARBA00023015"/>
    </source>
</evidence>
<comment type="similarity">
    <text evidence="3">Belongs to the krueppel C2H2-type zinc-finger protein family.</text>
</comment>
<evidence type="ECO:0000256" key="9">
    <source>
        <dbReference type="ARBA" id="ARBA00023125"/>
    </source>
</evidence>
<dbReference type="PROSITE" id="PS00028">
    <property type="entry name" value="ZINC_FINGER_C2H2_1"/>
    <property type="match status" value="9"/>
</dbReference>
<evidence type="ECO:0000259" key="14">
    <source>
        <dbReference type="PROSITE" id="PS50157"/>
    </source>
</evidence>
<evidence type="ECO:0000256" key="6">
    <source>
        <dbReference type="ARBA" id="ARBA00022771"/>
    </source>
</evidence>
<evidence type="ECO:0000313" key="15">
    <source>
        <dbReference type="Ensembl" id="ENSSSCP00035016467.1"/>
    </source>
</evidence>
<feature type="domain" description="C2H2-type" evidence="14">
    <location>
        <begin position="417"/>
        <end position="444"/>
    </location>
</feature>
<keyword evidence="7" id="KW-0862">Zinc</keyword>
<proteinExistence type="inferred from homology"/>
<evidence type="ECO:0000256" key="4">
    <source>
        <dbReference type="ARBA" id="ARBA00022723"/>
    </source>
</evidence>
<dbReference type="FunFam" id="3.30.160.60:FF:002343">
    <property type="entry name" value="Zinc finger protein 33A"/>
    <property type="match status" value="1"/>
</dbReference>
<dbReference type="GO" id="GO:0045892">
    <property type="term" value="P:negative regulation of DNA-templated transcription"/>
    <property type="evidence" value="ECO:0007669"/>
    <property type="project" value="UniProtKB-ARBA"/>
</dbReference>
<feature type="domain" description="C2H2-type" evidence="14">
    <location>
        <begin position="389"/>
        <end position="416"/>
    </location>
</feature>
<evidence type="ECO:0000256" key="5">
    <source>
        <dbReference type="ARBA" id="ARBA00022737"/>
    </source>
</evidence>
<dbReference type="InterPro" id="IPR050636">
    <property type="entry name" value="C2H2-ZF_domain-containing"/>
</dbReference>
<evidence type="ECO:0000256" key="7">
    <source>
        <dbReference type="ARBA" id="ARBA00022833"/>
    </source>
</evidence>
<dbReference type="InterPro" id="IPR013087">
    <property type="entry name" value="Znf_C2H2_type"/>
</dbReference>
<accession>A0A8D0ZK82</accession>
<sequence>MRVWKKWVSVMCAPTWGGTSGVSLVAVDLSAFRLTFWRIESRLRRSKRRCRPRCTETPPGCSIPAPAKRPPCPRPATAPGPAPPRVSDGGRGALGPASDCWCGAQGEEVLSEQSISVGMSQVKTSQSVSSTQKTHPCEKCVSILKDILQLTELQATYPGQKSYFGGGSRDFWLNENLHQYQEHSSGEKIFKMDMDRASIVMGCRFYMSRKPLPCGEGGKNFLVTLGLLQHQATPNGEKPHSNIECGEPLNSGKNLSKWIESRKIFGNTHTLHHQRVCTGEGLDECSKCRYGFVQHQQIHIGKRPYGCSECGKFFSRKTHLIRHWRVHTGAKPYECGECWRSFSQKSDLIQHQRVHTGERPYACSECGKSFIQKSILIKHQRVHTNERPYKCSECGKSFRQSSGLLQHKTVHTRARPYECTECGKSFSCKNHLIRHWKVHSGVRPYECTECGKSFSEKSVLNQHQRIHSRERPYECSGCGKSFSQKSVLIQHQKVHTGERPYQCGKCEKSFSRKTHLIRHRTVHTGTRPYECSECGKSFTQSSGLLRHRRAHMQGM</sequence>
<dbReference type="SMART" id="SM00355">
    <property type="entry name" value="ZnF_C2H2"/>
    <property type="match status" value="9"/>
</dbReference>
<evidence type="ECO:0000313" key="16">
    <source>
        <dbReference type="Proteomes" id="UP000694720"/>
    </source>
</evidence>
<dbReference type="PROSITE" id="PS50157">
    <property type="entry name" value="ZINC_FINGER_C2H2_2"/>
    <property type="match status" value="9"/>
</dbReference>
<dbReference type="Ensembl" id="ENSSSCT00035041188.1">
    <property type="protein sequence ID" value="ENSSSCP00035016467.1"/>
    <property type="gene ID" value="ENSSSCG00035031108.1"/>
</dbReference>
<feature type="compositionally biased region" description="Pro residues" evidence="13">
    <location>
        <begin position="67"/>
        <end position="84"/>
    </location>
</feature>
<evidence type="ECO:0000256" key="10">
    <source>
        <dbReference type="ARBA" id="ARBA00023163"/>
    </source>
</evidence>
<dbReference type="GO" id="GO:0008270">
    <property type="term" value="F:zinc ion binding"/>
    <property type="evidence" value="ECO:0007669"/>
    <property type="project" value="UniProtKB-KW"/>
</dbReference>
<dbReference type="InterPro" id="IPR036236">
    <property type="entry name" value="Znf_C2H2_sf"/>
</dbReference>
<keyword evidence="4" id="KW-0479">Metal-binding</keyword>
<keyword evidence="10" id="KW-0804">Transcription</keyword>
<dbReference type="FunFam" id="3.30.160.60:FF:001437">
    <property type="entry name" value="Zinc finger protein 594"/>
    <property type="match status" value="1"/>
</dbReference>
<dbReference type="GO" id="GO:0005634">
    <property type="term" value="C:nucleus"/>
    <property type="evidence" value="ECO:0007669"/>
    <property type="project" value="UniProtKB-SubCell"/>
</dbReference>
<feature type="domain" description="C2H2-type" evidence="14">
    <location>
        <begin position="361"/>
        <end position="388"/>
    </location>
</feature>
<keyword evidence="5" id="KW-0677">Repeat</keyword>
<feature type="domain" description="C2H2-type" evidence="14">
    <location>
        <begin position="529"/>
        <end position="555"/>
    </location>
</feature>
<dbReference type="GO" id="GO:0003677">
    <property type="term" value="F:DNA binding"/>
    <property type="evidence" value="ECO:0007669"/>
    <property type="project" value="UniProtKB-KW"/>
</dbReference>
<dbReference type="Proteomes" id="UP000694725">
    <property type="component" value="Unplaced"/>
</dbReference>
<dbReference type="Ensembl" id="ENSSSCT00065043376.1">
    <property type="protein sequence ID" value="ENSSSCP00065018430.1"/>
    <property type="gene ID" value="ENSSSCG00065032030.1"/>
</dbReference>
<dbReference type="FunFam" id="3.30.160.60:FF:001498">
    <property type="entry name" value="Zinc finger protein 404"/>
    <property type="match status" value="1"/>
</dbReference>
<dbReference type="Gene3D" id="3.30.160.60">
    <property type="entry name" value="Classic Zinc Finger"/>
    <property type="match status" value="9"/>
</dbReference>
<dbReference type="FunFam" id="3.30.160.60:FF:000320">
    <property type="entry name" value="Zinc finger protein 777"/>
    <property type="match status" value="1"/>
</dbReference>
<dbReference type="PANTHER" id="PTHR47772">
    <property type="entry name" value="ZINC FINGER PROTEIN 200"/>
    <property type="match status" value="1"/>
</dbReference>
<feature type="domain" description="C2H2-type" evidence="14">
    <location>
        <begin position="333"/>
        <end position="360"/>
    </location>
</feature>
<keyword evidence="6 12" id="KW-0863">Zinc-finger</keyword>
<dbReference type="Ensembl" id="ENSSSCT00015045965.1">
    <property type="protein sequence ID" value="ENSSSCP00015018210.1"/>
    <property type="gene ID" value="ENSSSCG00015034610.1"/>
</dbReference>
<dbReference type="FunFam" id="3.30.160.60:FF:000127">
    <property type="entry name" value="Zinc finger protein 354C"/>
    <property type="match status" value="2"/>
</dbReference>
<dbReference type="Proteomes" id="UP000694727">
    <property type="component" value="Unplaced"/>
</dbReference>
<evidence type="ECO:0000256" key="2">
    <source>
        <dbReference type="ARBA" id="ARBA00004123"/>
    </source>
</evidence>
<evidence type="ECO:0000256" key="3">
    <source>
        <dbReference type="ARBA" id="ARBA00006991"/>
    </source>
</evidence>
<name>A0A8D0ZK82_PIG</name>
<dbReference type="SUPFAM" id="SSF57667">
    <property type="entry name" value="beta-beta-alpha zinc fingers"/>
    <property type="match status" value="6"/>
</dbReference>
<evidence type="ECO:0000256" key="1">
    <source>
        <dbReference type="ARBA" id="ARBA00003767"/>
    </source>
</evidence>
<dbReference type="Proteomes" id="UP000694720">
    <property type="component" value="Unplaced"/>
</dbReference>
<dbReference type="PANTHER" id="PTHR47772:SF5">
    <property type="entry name" value="ZINC FINGER PROTEIN 551"/>
    <property type="match status" value="1"/>
</dbReference>
<feature type="domain" description="C2H2-type" evidence="14">
    <location>
        <begin position="501"/>
        <end position="528"/>
    </location>
</feature>
<dbReference type="Pfam" id="PF13894">
    <property type="entry name" value="zf-C2H2_4"/>
    <property type="match status" value="1"/>
</dbReference>
<dbReference type="Proteomes" id="UP000694726">
    <property type="component" value="Unplaced"/>
</dbReference>
<evidence type="ECO:0000256" key="13">
    <source>
        <dbReference type="SAM" id="MobiDB-lite"/>
    </source>
</evidence>
<comment type="function">
    <text evidence="1">May be involved in transcriptional regulation.</text>
</comment>
<feature type="region of interest" description="Disordered" evidence="13">
    <location>
        <begin position="48"/>
        <end position="90"/>
    </location>
</feature>
<protein>
    <recommendedName>
        <fullName evidence="14">C2H2-type domain-containing protein</fullName>
    </recommendedName>
</protein>
<dbReference type="Pfam" id="PF00096">
    <property type="entry name" value="zf-C2H2"/>
    <property type="match status" value="8"/>
</dbReference>
<keyword evidence="11" id="KW-0539">Nucleus</keyword>
<evidence type="ECO:0000256" key="11">
    <source>
        <dbReference type="ARBA" id="ARBA00023242"/>
    </source>
</evidence>
<organism evidence="15 16">
    <name type="scientific">Sus scrofa</name>
    <name type="common">Pig</name>
    <dbReference type="NCBI Taxonomy" id="9823"/>
    <lineage>
        <taxon>Eukaryota</taxon>
        <taxon>Metazoa</taxon>
        <taxon>Chordata</taxon>
        <taxon>Craniata</taxon>
        <taxon>Vertebrata</taxon>
        <taxon>Euteleostomi</taxon>
        <taxon>Mammalia</taxon>
        <taxon>Eutheria</taxon>
        <taxon>Laurasiatheria</taxon>
        <taxon>Artiodactyla</taxon>
        <taxon>Suina</taxon>
        <taxon>Suidae</taxon>
        <taxon>Sus</taxon>
    </lineage>
</organism>
<dbReference type="FunFam" id="3.30.160.60:FF:000135">
    <property type="entry name" value="Zinc finger protein 358"/>
    <property type="match status" value="1"/>
</dbReference>
<dbReference type="AlphaFoldDB" id="A0A8D0ZK82"/>